<dbReference type="EMBL" id="JH767193">
    <property type="protein sequence ID" value="EQC28557.1"/>
    <property type="molecule type" value="Genomic_DNA"/>
</dbReference>
<organism evidence="4 5">
    <name type="scientific">Saprolegnia diclina (strain VS20)</name>
    <dbReference type="NCBI Taxonomy" id="1156394"/>
    <lineage>
        <taxon>Eukaryota</taxon>
        <taxon>Sar</taxon>
        <taxon>Stramenopiles</taxon>
        <taxon>Oomycota</taxon>
        <taxon>Saprolegniomycetes</taxon>
        <taxon>Saprolegniales</taxon>
        <taxon>Saprolegniaceae</taxon>
        <taxon>Saprolegnia</taxon>
    </lineage>
</organism>
<dbReference type="OrthoDB" id="71484at2759"/>
<keyword evidence="1" id="KW-0175">Coiled coil</keyword>
<dbReference type="Proteomes" id="UP000030762">
    <property type="component" value="Unassembled WGS sequence"/>
</dbReference>
<evidence type="ECO:0000313" key="5">
    <source>
        <dbReference type="Proteomes" id="UP000030762"/>
    </source>
</evidence>
<gene>
    <name evidence="4" type="ORF">SDRG_13635</name>
</gene>
<protein>
    <recommendedName>
        <fullName evidence="6">Transmembrane protein</fullName>
    </recommendedName>
</protein>
<keyword evidence="3" id="KW-1133">Transmembrane helix</keyword>
<feature type="region of interest" description="Disordered" evidence="2">
    <location>
        <begin position="1"/>
        <end position="21"/>
    </location>
</feature>
<evidence type="ECO:0000313" key="4">
    <source>
        <dbReference type="EMBL" id="EQC28557.1"/>
    </source>
</evidence>
<name>T0RFV7_SAPDV</name>
<proteinExistence type="predicted"/>
<feature type="transmembrane region" description="Helical" evidence="3">
    <location>
        <begin position="49"/>
        <end position="67"/>
    </location>
</feature>
<keyword evidence="3" id="KW-0812">Transmembrane</keyword>
<feature type="coiled-coil region" evidence="1">
    <location>
        <begin position="239"/>
        <end position="266"/>
    </location>
</feature>
<keyword evidence="5" id="KW-1185">Reference proteome</keyword>
<reference evidence="4 5" key="1">
    <citation type="submission" date="2012-04" db="EMBL/GenBank/DDBJ databases">
        <title>The Genome Sequence of Saprolegnia declina VS20.</title>
        <authorList>
            <consortium name="The Broad Institute Genome Sequencing Platform"/>
            <person name="Russ C."/>
            <person name="Nusbaum C."/>
            <person name="Tyler B."/>
            <person name="van West P."/>
            <person name="Dieguez-Uribeondo J."/>
            <person name="de Bruijn I."/>
            <person name="Tripathy S."/>
            <person name="Jiang R."/>
            <person name="Young S.K."/>
            <person name="Zeng Q."/>
            <person name="Gargeya S."/>
            <person name="Fitzgerald M."/>
            <person name="Haas B."/>
            <person name="Abouelleil A."/>
            <person name="Alvarado L."/>
            <person name="Arachchi H.M."/>
            <person name="Berlin A."/>
            <person name="Chapman S.B."/>
            <person name="Goldberg J."/>
            <person name="Griggs A."/>
            <person name="Gujja S."/>
            <person name="Hansen M."/>
            <person name="Howarth C."/>
            <person name="Imamovic A."/>
            <person name="Larimer J."/>
            <person name="McCowen C."/>
            <person name="Montmayeur A."/>
            <person name="Murphy C."/>
            <person name="Neiman D."/>
            <person name="Pearson M."/>
            <person name="Priest M."/>
            <person name="Roberts A."/>
            <person name="Saif S."/>
            <person name="Shea T."/>
            <person name="Sisk P."/>
            <person name="Sykes S."/>
            <person name="Wortman J."/>
            <person name="Nusbaum C."/>
            <person name="Birren B."/>
        </authorList>
    </citation>
    <scope>NUCLEOTIDE SEQUENCE [LARGE SCALE GENOMIC DNA]</scope>
    <source>
        <strain evidence="4 5">VS20</strain>
    </source>
</reference>
<dbReference type="InParanoid" id="T0RFV7"/>
<sequence>MRSLLTGSSASHDEDYSGYSDDKSVLGRGLLSDSVTPTSYYQSSRHLKLLAVTVFVVCVGLVPFVAWPSRVELSSPTPNLRSELALPVDQGISAVTSSQLDVAESTSVTPTPTATAQKLMPSVTHAKPTTESSMIHVVATTLDPEEPESTESMHEVHHGKPYPDECADEVSALHPGDHFVLEHASEACKAAYKAMLHDAAPSKSSGDEESVPAHEEAGTVHVESAVPNDKATEDADFDADEMVKKLQAMEHEMELLRQRLANDEVAIAAASSTTDP</sequence>
<keyword evidence="3" id="KW-0472">Membrane</keyword>
<evidence type="ECO:0000256" key="3">
    <source>
        <dbReference type="SAM" id="Phobius"/>
    </source>
</evidence>
<dbReference type="AlphaFoldDB" id="T0RFV7"/>
<dbReference type="GeneID" id="19954362"/>
<evidence type="ECO:0008006" key="6">
    <source>
        <dbReference type="Google" id="ProtNLM"/>
    </source>
</evidence>
<feature type="compositionally biased region" description="Basic and acidic residues" evidence="2">
    <location>
        <begin position="11"/>
        <end position="21"/>
    </location>
</feature>
<dbReference type="RefSeq" id="XP_008617954.1">
    <property type="nucleotide sequence ID" value="XM_008619732.1"/>
</dbReference>
<feature type="compositionally biased region" description="Polar residues" evidence="2">
    <location>
        <begin position="1"/>
        <end position="10"/>
    </location>
</feature>
<feature type="region of interest" description="Disordered" evidence="2">
    <location>
        <begin position="199"/>
        <end position="237"/>
    </location>
</feature>
<evidence type="ECO:0000256" key="2">
    <source>
        <dbReference type="SAM" id="MobiDB-lite"/>
    </source>
</evidence>
<dbReference type="VEuPathDB" id="FungiDB:SDRG_13635"/>
<accession>T0RFV7</accession>
<dbReference type="OMA" id="HASEACK"/>
<evidence type="ECO:0000256" key="1">
    <source>
        <dbReference type="SAM" id="Coils"/>
    </source>
</evidence>